<evidence type="ECO:0000256" key="4">
    <source>
        <dbReference type="ARBA" id="ARBA00022490"/>
    </source>
</evidence>
<dbReference type="OrthoDB" id="300709at2759"/>
<reference evidence="11 12" key="1">
    <citation type="journal article" date="2020" name="Nature">
        <title>Six reference-quality genomes reveal evolution of bat adaptations.</title>
        <authorList>
            <person name="Jebb D."/>
            <person name="Huang Z."/>
            <person name="Pippel M."/>
            <person name="Hughes G.M."/>
            <person name="Lavrichenko K."/>
            <person name="Devanna P."/>
            <person name="Winkler S."/>
            <person name="Jermiin L.S."/>
            <person name="Skirmuntt E.C."/>
            <person name="Katzourakis A."/>
            <person name="Burkitt-Gray L."/>
            <person name="Ray D.A."/>
            <person name="Sullivan K.A.M."/>
            <person name="Roscito J.G."/>
            <person name="Kirilenko B.M."/>
            <person name="Davalos L.M."/>
            <person name="Corthals A.P."/>
            <person name="Power M.L."/>
            <person name="Jones G."/>
            <person name="Ransome R.D."/>
            <person name="Dechmann D.K.N."/>
            <person name="Locatelli A.G."/>
            <person name="Puechmaille S.J."/>
            <person name="Fedrigo O."/>
            <person name="Jarvis E.D."/>
            <person name="Hiller M."/>
            <person name="Vernes S.C."/>
            <person name="Myers E.W."/>
            <person name="Teeling E.C."/>
        </authorList>
    </citation>
    <scope>NUCLEOTIDE SEQUENCE [LARGE SCALE GENOMIC DNA]</scope>
    <source>
        <strain evidence="11">MRouAeg1</strain>
        <tissue evidence="11">Muscle</tissue>
    </source>
</reference>
<evidence type="ECO:0000256" key="5">
    <source>
        <dbReference type="ARBA" id="ARBA00022857"/>
    </source>
</evidence>
<evidence type="ECO:0000256" key="3">
    <source>
        <dbReference type="ARBA" id="ARBA00006328"/>
    </source>
</evidence>
<name>A0A7J8F2J6_ROUAE</name>
<evidence type="ECO:0000256" key="6">
    <source>
        <dbReference type="ARBA" id="ARBA00023242"/>
    </source>
</evidence>
<comment type="caution">
    <text evidence="11">The sequence shown here is derived from an EMBL/GenBank/DDBJ whole genome shotgun (WGS) entry which is preliminary data.</text>
</comment>
<keyword evidence="4" id="KW-0963">Cytoplasm</keyword>
<dbReference type="Gene3D" id="3.90.25.10">
    <property type="entry name" value="UDP-galactose 4-epimerase, domain 1"/>
    <property type="match status" value="1"/>
</dbReference>
<dbReference type="SUPFAM" id="SSF51735">
    <property type="entry name" value="NAD(P)-binding Rossmann-fold domains"/>
    <property type="match status" value="1"/>
</dbReference>
<sequence length="299" mass="33189">MAVKKLVVVFGATGAQGGSVARTLLEDGTFRVRAVTRDLGKKAAKELRLQGVEVVQGDQDDEASIELALTGAHATFIVTNYWENYSQEQEVKQRKQLADVAKHLGLHYVVYSGLENIKKLTAGRLAVGHCDGKGEVEEYFRDIGVPMTSVRLSFYFENLLPMFLPQKAPNGKSYLLSIPMGDVPMDGMSVSDLGPVVLSLLKMPEKYIGQNLGLSTCRHTVEEYAALLSKHTRKTVHNAKTSPGDYERLSFPSAQDLAKMFRFFALKPDCDIELTLRLNPKARTLDQWLEQHGGDFARL</sequence>
<dbReference type="InterPro" id="IPR051164">
    <property type="entry name" value="NmrA-like_oxidored"/>
</dbReference>
<evidence type="ECO:0000313" key="12">
    <source>
        <dbReference type="Proteomes" id="UP000593571"/>
    </source>
</evidence>
<dbReference type="GO" id="GO:0005634">
    <property type="term" value="C:nucleus"/>
    <property type="evidence" value="ECO:0007669"/>
    <property type="project" value="UniProtKB-SubCell"/>
</dbReference>
<keyword evidence="6" id="KW-0539">Nucleus</keyword>
<dbReference type="InterPro" id="IPR008030">
    <property type="entry name" value="NmrA-like"/>
</dbReference>
<dbReference type="AlphaFoldDB" id="A0A7J8F2J6"/>
<dbReference type="InterPro" id="IPR036291">
    <property type="entry name" value="NAD(P)-bd_dom_sf"/>
</dbReference>
<comment type="function">
    <text evidence="8">Redox sensor protein. Undergoes restructuring and subcellular redistribution in response to changes in intracellular NADPH/NADP(+) levels. At low NADPH concentrations the protein is found mainly as a monomer, and binds argininosuccinate synthase (ASS1), the enzyme involved in nitric oxide synthesis. Association with ASS1 impairs its activity and reduces the production of nitric oxide, which subsecuently prevents apoptosis. Under normal NADPH concentrations, the protein is found as a dimer and hides the binding site for ASS1. The homodimer binds one molecule of NADPH. Has higher affinity for NADPH than for NADP(+). Binding to NADPH is necessary to form a stable dimer.</text>
</comment>
<protein>
    <recommendedName>
        <fullName evidence="7">NmrA-like family domain-containing protein 1</fullName>
    </recommendedName>
</protein>
<dbReference type="PANTHER" id="PTHR42748">
    <property type="entry name" value="NITROGEN METABOLITE REPRESSION PROTEIN NMRA FAMILY MEMBER"/>
    <property type="match status" value="1"/>
</dbReference>
<feature type="domain" description="NmrA-like" evidence="10">
    <location>
        <begin position="4"/>
        <end position="276"/>
    </location>
</feature>
<dbReference type="GO" id="GO:0048471">
    <property type="term" value="C:perinuclear region of cytoplasm"/>
    <property type="evidence" value="ECO:0007669"/>
    <property type="project" value="UniProtKB-SubCell"/>
</dbReference>
<comment type="similarity">
    <text evidence="3">Belongs to the NmrA-type oxidoreductase family.</text>
</comment>
<dbReference type="CDD" id="cd05251">
    <property type="entry name" value="NmrA_like_SDR_a"/>
    <property type="match status" value="1"/>
</dbReference>
<proteinExistence type="inferred from homology"/>
<dbReference type="EMBL" id="JACASE010000008">
    <property type="protein sequence ID" value="KAF6441639.1"/>
    <property type="molecule type" value="Genomic_DNA"/>
</dbReference>
<evidence type="ECO:0000256" key="7">
    <source>
        <dbReference type="ARBA" id="ARBA00040296"/>
    </source>
</evidence>
<gene>
    <name evidence="11" type="ORF">HJG63_014228</name>
</gene>
<evidence type="ECO:0000259" key="10">
    <source>
        <dbReference type="Pfam" id="PF05368"/>
    </source>
</evidence>
<accession>A0A7J8F2J6</accession>
<evidence type="ECO:0000256" key="2">
    <source>
        <dbReference type="ARBA" id="ARBA00004556"/>
    </source>
</evidence>
<organism evidence="11 12">
    <name type="scientific">Rousettus aegyptiacus</name>
    <name type="common">Egyptian fruit bat</name>
    <name type="synonym">Pteropus aegyptiacus</name>
    <dbReference type="NCBI Taxonomy" id="9407"/>
    <lineage>
        <taxon>Eukaryota</taxon>
        <taxon>Metazoa</taxon>
        <taxon>Chordata</taxon>
        <taxon>Craniata</taxon>
        <taxon>Vertebrata</taxon>
        <taxon>Euteleostomi</taxon>
        <taxon>Mammalia</taxon>
        <taxon>Eutheria</taxon>
        <taxon>Laurasiatheria</taxon>
        <taxon>Chiroptera</taxon>
        <taxon>Yinpterochiroptera</taxon>
        <taxon>Pteropodoidea</taxon>
        <taxon>Pteropodidae</taxon>
        <taxon>Rousettinae</taxon>
        <taxon>Rousettus</taxon>
    </lineage>
</organism>
<evidence type="ECO:0000256" key="8">
    <source>
        <dbReference type="ARBA" id="ARBA00060053"/>
    </source>
</evidence>
<dbReference type="Proteomes" id="UP000593571">
    <property type="component" value="Unassembled WGS sequence"/>
</dbReference>
<evidence type="ECO:0000313" key="11">
    <source>
        <dbReference type="EMBL" id="KAF6441639.1"/>
    </source>
</evidence>
<dbReference type="Pfam" id="PF05368">
    <property type="entry name" value="NmrA"/>
    <property type="match status" value="1"/>
</dbReference>
<evidence type="ECO:0000256" key="1">
    <source>
        <dbReference type="ARBA" id="ARBA00004123"/>
    </source>
</evidence>
<dbReference type="PANTHER" id="PTHR42748:SF16">
    <property type="entry name" value="NMRA-LIKE FAMILY DOMAIN-CONTAINING PROTEIN 1"/>
    <property type="match status" value="1"/>
</dbReference>
<comment type="subcellular location">
    <subcellularLocation>
        <location evidence="2">Cytoplasm</location>
        <location evidence="2">Perinuclear region</location>
    </subcellularLocation>
    <subcellularLocation>
        <location evidence="1">Nucleus</location>
    </subcellularLocation>
</comment>
<comment type="subunit">
    <text evidence="9">Homodimer. Interacts with ASS1. Interaction is enhanced by low NADPH/NADP(+) ratios, which results in inhibition of ASS1 activity.</text>
</comment>
<dbReference type="Gene3D" id="3.40.50.720">
    <property type="entry name" value="NAD(P)-binding Rossmann-like Domain"/>
    <property type="match status" value="1"/>
</dbReference>
<evidence type="ECO:0000256" key="9">
    <source>
        <dbReference type="ARBA" id="ARBA00062836"/>
    </source>
</evidence>
<keyword evidence="5" id="KW-0521">NADP</keyword>
<keyword evidence="12" id="KW-1185">Reference proteome</keyword>
<dbReference type="FunFam" id="3.40.50.720:FF:000181">
    <property type="entry name" value="NmrA-like family domain-containing protein 1"/>
    <property type="match status" value="1"/>
</dbReference>